<reference evidence="2 3" key="1">
    <citation type="submission" date="2015-07" db="EMBL/GenBank/DDBJ databases">
        <authorList>
            <consortium name="Consortium for Microbial Forensics and Genomics (microFORGE)"/>
            <person name="Knight B.M."/>
            <person name="Roberts D.P."/>
            <person name="Lin D."/>
            <person name="Hari K."/>
            <person name="Fletcher J."/>
            <person name="Melcher U."/>
            <person name="Blagden T."/>
            <person name="Winegar R.A."/>
        </authorList>
    </citation>
    <scope>NUCLEOTIDE SEQUENCE [LARGE SCALE GENOMIC DNA]</scope>
    <source>
        <strain evidence="2 3">X11-5A</strain>
    </source>
</reference>
<comment type="caution">
    <text evidence="2">The sequence shown here is derived from an EMBL/GenBank/DDBJ whole genome shotgun (WGS) entry which is preliminary data.</text>
</comment>
<evidence type="ECO:0000313" key="2">
    <source>
        <dbReference type="EMBL" id="KOR47465.1"/>
    </source>
</evidence>
<dbReference type="InterPro" id="IPR002559">
    <property type="entry name" value="Transposase_11"/>
</dbReference>
<dbReference type="GO" id="GO:0004803">
    <property type="term" value="F:transposase activity"/>
    <property type="evidence" value="ECO:0007669"/>
    <property type="project" value="InterPro"/>
</dbReference>
<accession>A0AAP0ZNX9</accession>
<dbReference type="Proteomes" id="UP000036790">
    <property type="component" value="Unassembled WGS sequence"/>
</dbReference>
<evidence type="ECO:0000313" key="3">
    <source>
        <dbReference type="Proteomes" id="UP000036790"/>
    </source>
</evidence>
<reference evidence="2 3" key="2">
    <citation type="submission" date="2015-09" db="EMBL/GenBank/DDBJ databases">
        <title>Draft genome sequence of Xanthomonas oryzae pv. USA str. X11-5A.</title>
        <authorList>
            <person name="Knight B.M."/>
            <person name="Roberts D.P."/>
            <person name="Lin D."/>
            <person name="Hari K."/>
            <person name="Fletcher J."/>
            <person name="Melcher U."/>
            <person name="Blagden T."/>
            <person name="Winegar R.A."/>
        </authorList>
    </citation>
    <scope>NUCLEOTIDE SEQUENCE [LARGE SCALE GENOMIC DNA]</scope>
    <source>
        <strain evidence="2 3">X11-5A</strain>
    </source>
</reference>
<gene>
    <name evidence="2" type="ORF">ADT25_05010</name>
</gene>
<protein>
    <submittedName>
        <fullName evidence="2">Transposase</fullName>
    </submittedName>
</protein>
<name>A0AAP0ZNX9_9XANT</name>
<dbReference type="GO" id="GO:0006313">
    <property type="term" value="P:DNA transposition"/>
    <property type="evidence" value="ECO:0007669"/>
    <property type="project" value="InterPro"/>
</dbReference>
<dbReference type="Pfam" id="PF01609">
    <property type="entry name" value="DDE_Tnp_1"/>
    <property type="match status" value="1"/>
</dbReference>
<evidence type="ECO:0000259" key="1">
    <source>
        <dbReference type="Pfam" id="PF01609"/>
    </source>
</evidence>
<dbReference type="GO" id="GO:0003677">
    <property type="term" value="F:DNA binding"/>
    <property type="evidence" value="ECO:0007669"/>
    <property type="project" value="InterPro"/>
</dbReference>
<feature type="non-terminal residue" evidence="2">
    <location>
        <position position="82"/>
    </location>
</feature>
<dbReference type="AlphaFoldDB" id="A0AAP0ZNX9"/>
<organism evidence="2 3">
    <name type="scientific">Xanthomonas oryzae</name>
    <dbReference type="NCBI Taxonomy" id="347"/>
    <lineage>
        <taxon>Bacteria</taxon>
        <taxon>Pseudomonadati</taxon>
        <taxon>Pseudomonadota</taxon>
        <taxon>Gammaproteobacteria</taxon>
        <taxon>Lysobacterales</taxon>
        <taxon>Lysobacteraceae</taxon>
        <taxon>Xanthomonas</taxon>
    </lineage>
</organism>
<sequence>MGRSRAGLSSKIHAVVDALGNPVAFHLSAGQASDLEGADVLLPHLSVGALLADRAYDASARVIEPMQRQGTQIVIPSHPTRK</sequence>
<feature type="domain" description="Transposase IS4-like" evidence="1">
    <location>
        <begin position="3"/>
        <end position="76"/>
    </location>
</feature>
<proteinExistence type="predicted"/>
<dbReference type="EMBL" id="LHUJ01000096">
    <property type="protein sequence ID" value="KOR47465.1"/>
    <property type="molecule type" value="Genomic_DNA"/>
</dbReference>